<gene>
    <name evidence="7" type="ORF">g.6840</name>
</gene>
<feature type="compositionally biased region" description="Polar residues" evidence="5">
    <location>
        <begin position="533"/>
        <end position="553"/>
    </location>
</feature>
<accession>A0A1B6LYH9</accession>
<organism evidence="7">
    <name type="scientific">Graphocephala atropunctata</name>
    <dbReference type="NCBI Taxonomy" id="36148"/>
    <lineage>
        <taxon>Eukaryota</taxon>
        <taxon>Metazoa</taxon>
        <taxon>Ecdysozoa</taxon>
        <taxon>Arthropoda</taxon>
        <taxon>Hexapoda</taxon>
        <taxon>Insecta</taxon>
        <taxon>Pterygota</taxon>
        <taxon>Neoptera</taxon>
        <taxon>Paraneoptera</taxon>
        <taxon>Hemiptera</taxon>
        <taxon>Auchenorrhyncha</taxon>
        <taxon>Membracoidea</taxon>
        <taxon>Cicadellidae</taxon>
        <taxon>Cicadellinae</taxon>
        <taxon>Cicadellini</taxon>
        <taxon>Graphocephala</taxon>
    </lineage>
</organism>
<dbReference type="GO" id="GO:0022857">
    <property type="term" value="F:transmembrane transporter activity"/>
    <property type="evidence" value="ECO:0007669"/>
    <property type="project" value="InterPro"/>
</dbReference>
<evidence type="ECO:0000256" key="2">
    <source>
        <dbReference type="ARBA" id="ARBA00022692"/>
    </source>
</evidence>
<feature type="transmembrane region" description="Helical" evidence="6">
    <location>
        <begin position="220"/>
        <end position="240"/>
    </location>
</feature>
<evidence type="ECO:0000313" key="7">
    <source>
        <dbReference type="EMBL" id="JAT28742.1"/>
    </source>
</evidence>
<keyword evidence="3 6" id="KW-1133">Transmembrane helix</keyword>
<feature type="transmembrane region" description="Helical" evidence="6">
    <location>
        <begin position="160"/>
        <end position="181"/>
    </location>
</feature>
<dbReference type="Gene3D" id="1.20.1250.20">
    <property type="entry name" value="MFS general substrate transporter like domains"/>
    <property type="match status" value="1"/>
</dbReference>
<dbReference type="PANTHER" id="PTHR23507">
    <property type="entry name" value="ZGC:174356"/>
    <property type="match status" value="1"/>
</dbReference>
<keyword evidence="4 6" id="KW-0472">Membrane</keyword>
<dbReference type="GO" id="GO:0016020">
    <property type="term" value="C:membrane"/>
    <property type="evidence" value="ECO:0007669"/>
    <property type="project" value="UniProtKB-SubCell"/>
</dbReference>
<feature type="transmembrane region" description="Helical" evidence="6">
    <location>
        <begin position="445"/>
        <end position="465"/>
    </location>
</feature>
<feature type="transmembrane region" description="Helical" evidence="6">
    <location>
        <begin position="193"/>
        <end position="214"/>
    </location>
</feature>
<comment type="subcellular location">
    <subcellularLocation>
        <location evidence="1">Membrane</location>
        <topology evidence="1">Multi-pass membrane protein</topology>
    </subcellularLocation>
</comment>
<keyword evidence="2 6" id="KW-0812">Transmembrane</keyword>
<feature type="compositionally biased region" description="Basic and acidic residues" evidence="5">
    <location>
        <begin position="569"/>
        <end position="592"/>
    </location>
</feature>
<dbReference type="SUPFAM" id="SSF103473">
    <property type="entry name" value="MFS general substrate transporter"/>
    <property type="match status" value="1"/>
</dbReference>
<feature type="transmembrane region" description="Helical" evidence="6">
    <location>
        <begin position="477"/>
        <end position="498"/>
    </location>
</feature>
<protein>
    <recommendedName>
        <fullName evidence="8">Major facilitator superfamily (MFS) profile domain-containing protein</fullName>
    </recommendedName>
</protein>
<evidence type="ECO:0000256" key="1">
    <source>
        <dbReference type="ARBA" id="ARBA00004141"/>
    </source>
</evidence>
<feature type="transmembrane region" description="Helical" evidence="6">
    <location>
        <begin position="319"/>
        <end position="343"/>
    </location>
</feature>
<dbReference type="InterPro" id="IPR011701">
    <property type="entry name" value="MFS"/>
</dbReference>
<dbReference type="InterPro" id="IPR036259">
    <property type="entry name" value="MFS_trans_sf"/>
</dbReference>
<proteinExistence type="predicted"/>
<feature type="transmembrane region" description="Helical" evidence="6">
    <location>
        <begin position="412"/>
        <end position="433"/>
    </location>
</feature>
<dbReference type="PANTHER" id="PTHR23507:SF1">
    <property type="entry name" value="FI18259P1-RELATED"/>
    <property type="match status" value="1"/>
</dbReference>
<dbReference type="Pfam" id="PF07690">
    <property type="entry name" value="MFS_1"/>
    <property type="match status" value="1"/>
</dbReference>
<sequence>MSPEKKNEEPIWSDLNVKDKAKYLFQNITVEPMLACYIIPSVLASLATQNLNLEKACRVNLKYSDEVCDALEARQTANYTHQEVRVQQLVAGMAIWKTLLQSSIPAVLIMFLGSWSDRRGRRKPCMLMPIVGEFLTSIGLIVCTYFFYELPMEVAGVAEALFPAITGGWMTMFMAIFSYIGDITTLETRTLRIGVVNVFCSVGIPIGTALSGVLYKEIGFYGVFSLAACIYVFSFTYGLLRIKEERRPSIQYVYPGSEQKNQWVITEKTKNIPVSNGKLVEKKMGYVAGFFRDFFDLQHIKETFEVAFKEGANNRRKRVLLLMIVVMVVIGPLHGEMTVMYLFTRYRFNWNEVDYSIFSTYSMVVGLIGTLLSVGVFSHMLKMDDALIGVMSCMSKILAGFIYAYATTTWQIYLAPLVDIVNGTSFIAMRSIASKLVPPEELGKINSLFGVCEALMPLVYGPMYSALYAATMDTMPGAFFLLGGALTMPAVAIFGWMYTEHQKDRKLAEEAGQAEKKLSKREEALKNFRPTPIATTPSRLESGETPASAQGGQDNKAFQDDSSATTYELQDKREELNSSDDAPRDIENKGFENESPDSTCAEADNKGCLYNTQMTPFGGKYI</sequence>
<feature type="transmembrane region" description="Helical" evidence="6">
    <location>
        <begin position="127"/>
        <end position="148"/>
    </location>
</feature>
<dbReference type="CDD" id="cd17386">
    <property type="entry name" value="MFS_SLC46"/>
    <property type="match status" value="1"/>
</dbReference>
<feature type="compositionally biased region" description="Basic and acidic residues" evidence="5">
    <location>
        <begin position="508"/>
        <end position="526"/>
    </location>
</feature>
<dbReference type="AlphaFoldDB" id="A0A1B6LYH9"/>
<evidence type="ECO:0000256" key="4">
    <source>
        <dbReference type="ARBA" id="ARBA00023136"/>
    </source>
</evidence>
<evidence type="ECO:0008006" key="8">
    <source>
        <dbReference type="Google" id="ProtNLM"/>
    </source>
</evidence>
<name>A0A1B6LYH9_9HEMI</name>
<evidence type="ECO:0000256" key="3">
    <source>
        <dbReference type="ARBA" id="ARBA00022989"/>
    </source>
</evidence>
<feature type="transmembrane region" description="Helical" evidence="6">
    <location>
        <begin position="355"/>
        <end position="374"/>
    </location>
</feature>
<evidence type="ECO:0000256" key="5">
    <source>
        <dbReference type="SAM" id="MobiDB-lite"/>
    </source>
</evidence>
<evidence type="ECO:0000256" key="6">
    <source>
        <dbReference type="SAM" id="Phobius"/>
    </source>
</evidence>
<reference evidence="7" key="1">
    <citation type="submission" date="2015-11" db="EMBL/GenBank/DDBJ databases">
        <title>De novo transcriptome assembly of four potential Pierce s Disease insect vectors from Arizona vineyards.</title>
        <authorList>
            <person name="Tassone E.E."/>
        </authorList>
    </citation>
    <scope>NUCLEOTIDE SEQUENCE</scope>
</reference>
<dbReference type="EMBL" id="GEBQ01011235">
    <property type="protein sequence ID" value="JAT28742.1"/>
    <property type="molecule type" value="Transcribed_RNA"/>
</dbReference>
<feature type="transmembrane region" description="Helical" evidence="6">
    <location>
        <begin position="386"/>
        <end position="406"/>
    </location>
</feature>
<feature type="region of interest" description="Disordered" evidence="5">
    <location>
        <begin position="508"/>
        <end position="622"/>
    </location>
</feature>